<dbReference type="AlphaFoldDB" id="A0AAU7R871"/>
<dbReference type="GO" id="GO:0043190">
    <property type="term" value="C:ATP-binding cassette (ABC) transporter complex"/>
    <property type="evidence" value="ECO:0007669"/>
    <property type="project" value="InterPro"/>
</dbReference>
<gene>
    <name evidence="8" type="ORF">ABIH81_15220</name>
</gene>
<keyword evidence="6" id="KW-0813">Transport</keyword>
<keyword evidence="4 7" id="KW-1133">Transmembrane helix</keyword>
<sequence length="291" mass="29667">MDLFQYDFMLRALVGALIIGLAAPALGIYLVQRRLALIGDGLGHVALTGVGAGLLLNSSPVLVAVIAATLGAVVIELVRAYGRTSGDLALALLFYGGIAGGVMLVGLSDASSGSLNAYLFGSLTTTSRTDLITIGVLGVVLLVTMLVLRPALFAVCHDEEYARVSGLPVRALNLLIAVGTAVTVTIAMRAVGVLLISALMVVPVAAAQQVTQGFRSTMTAAMALGLFAAGTGVWVAATADTAPGASVVLVAIGSFLLVALAAAGLRALRRRARADRATPLSEPAEHEVLLR</sequence>
<dbReference type="Pfam" id="PF00950">
    <property type="entry name" value="ABC-3"/>
    <property type="match status" value="1"/>
</dbReference>
<feature type="transmembrane region" description="Helical" evidence="7">
    <location>
        <begin position="88"/>
        <end position="111"/>
    </location>
</feature>
<dbReference type="PANTHER" id="PTHR30477:SF0">
    <property type="entry name" value="METAL TRANSPORT SYSTEM MEMBRANE PROTEIN TM_0125-RELATED"/>
    <property type="match status" value="1"/>
</dbReference>
<feature type="transmembrane region" description="Helical" evidence="7">
    <location>
        <begin position="219"/>
        <end position="239"/>
    </location>
</feature>
<dbReference type="InterPro" id="IPR037294">
    <property type="entry name" value="ABC_BtuC-like"/>
</dbReference>
<feature type="transmembrane region" description="Helical" evidence="7">
    <location>
        <begin position="167"/>
        <end position="184"/>
    </location>
</feature>
<dbReference type="InterPro" id="IPR001626">
    <property type="entry name" value="ABC_TroCD"/>
</dbReference>
<organism evidence="8">
    <name type="scientific">Micromonospora sp. HUAS YX12</name>
    <dbReference type="NCBI Taxonomy" id="3156396"/>
    <lineage>
        <taxon>Bacteria</taxon>
        <taxon>Bacillati</taxon>
        <taxon>Actinomycetota</taxon>
        <taxon>Actinomycetes</taxon>
        <taxon>Micromonosporales</taxon>
        <taxon>Micromonosporaceae</taxon>
        <taxon>Micromonospora</taxon>
    </lineage>
</organism>
<evidence type="ECO:0000256" key="5">
    <source>
        <dbReference type="ARBA" id="ARBA00023136"/>
    </source>
</evidence>
<dbReference type="Gene3D" id="1.10.3470.10">
    <property type="entry name" value="ABC transporter involved in vitamin B12 uptake, BtuC"/>
    <property type="match status" value="1"/>
</dbReference>
<comment type="subcellular location">
    <subcellularLocation>
        <location evidence="6">Cell membrane</location>
        <topology evidence="6">Multi-pass membrane protein</topology>
    </subcellularLocation>
    <subcellularLocation>
        <location evidence="1">Membrane</location>
        <topology evidence="1">Multi-pass membrane protein</topology>
    </subcellularLocation>
</comment>
<reference evidence="8" key="1">
    <citation type="submission" date="2024-06" db="EMBL/GenBank/DDBJ databases">
        <title>Micromonospora sp. strain HUAS YX12 genome sequences.</title>
        <authorList>
            <person name="Mo P."/>
        </authorList>
    </citation>
    <scope>NUCLEOTIDE SEQUENCE</scope>
    <source>
        <strain evidence="8">HUAS YX12</strain>
    </source>
</reference>
<evidence type="ECO:0000256" key="1">
    <source>
        <dbReference type="ARBA" id="ARBA00004141"/>
    </source>
</evidence>
<protein>
    <submittedName>
        <fullName evidence="8">Metal ABC transporter permease</fullName>
    </submittedName>
</protein>
<evidence type="ECO:0000256" key="6">
    <source>
        <dbReference type="RuleBase" id="RU003943"/>
    </source>
</evidence>
<evidence type="ECO:0000256" key="4">
    <source>
        <dbReference type="ARBA" id="ARBA00022989"/>
    </source>
</evidence>
<feature type="transmembrane region" description="Helical" evidence="7">
    <location>
        <begin position="12"/>
        <end position="30"/>
    </location>
</feature>
<evidence type="ECO:0000256" key="7">
    <source>
        <dbReference type="SAM" id="Phobius"/>
    </source>
</evidence>
<evidence type="ECO:0000256" key="2">
    <source>
        <dbReference type="ARBA" id="ARBA00008034"/>
    </source>
</evidence>
<feature type="transmembrane region" description="Helical" evidence="7">
    <location>
        <begin position="245"/>
        <end position="268"/>
    </location>
</feature>
<feature type="transmembrane region" description="Helical" evidence="7">
    <location>
        <begin position="62"/>
        <end position="81"/>
    </location>
</feature>
<keyword evidence="5 7" id="KW-0472">Membrane</keyword>
<proteinExistence type="inferred from homology"/>
<dbReference type="GO" id="GO:0055085">
    <property type="term" value="P:transmembrane transport"/>
    <property type="evidence" value="ECO:0007669"/>
    <property type="project" value="InterPro"/>
</dbReference>
<evidence type="ECO:0000256" key="3">
    <source>
        <dbReference type="ARBA" id="ARBA00022692"/>
    </source>
</evidence>
<dbReference type="RefSeq" id="WP_349880874.1">
    <property type="nucleotide sequence ID" value="NZ_CP157974.1"/>
</dbReference>
<accession>A0AAU7R871</accession>
<dbReference type="PANTHER" id="PTHR30477">
    <property type="entry name" value="ABC-TRANSPORTER METAL-BINDING PROTEIN"/>
    <property type="match status" value="1"/>
</dbReference>
<dbReference type="SUPFAM" id="SSF81345">
    <property type="entry name" value="ABC transporter involved in vitamin B12 uptake, BtuC"/>
    <property type="match status" value="1"/>
</dbReference>
<comment type="similarity">
    <text evidence="2 6">Belongs to the ABC-3 integral membrane protein family.</text>
</comment>
<feature type="transmembrane region" description="Helical" evidence="7">
    <location>
        <begin position="190"/>
        <end position="207"/>
    </location>
</feature>
<dbReference type="EMBL" id="CP157974">
    <property type="protein sequence ID" value="XBT84701.1"/>
    <property type="molecule type" value="Genomic_DNA"/>
</dbReference>
<dbReference type="GO" id="GO:0010043">
    <property type="term" value="P:response to zinc ion"/>
    <property type="evidence" value="ECO:0007669"/>
    <property type="project" value="TreeGrafter"/>
</dbReference>
<feature type="transmembrane region" description="Helical" evidence="7">
    <location>
        <begin position="131"/>
        <end position="155"/>
    </location>
</feature>
<keyword evidence="3 6" id="KW-0812">Transmembrane</keyword>
<name>A0AAU7R871_9ACTN</name>
<evidence type="ECO:0000313" key="8">
    <source>
        <dbReference type="EMBL" id="XBT84701.1"/>
    </source>
</evidence>